<evidence type="ECO:0000313" key="2">
    <source>
        <dbReference type="Proteomes" id="UP000095712"/>
    </source>
</evidence>
<dbReference type="RefSeq" id="WP_055150054.1">
    <property type="nucleotide sequence ID" value="NZ_CZAW01000008.1"/>
</dbReference>
<organism evidence="1 2">
    <name type="scientific">Blautia wexlerae</name>
    <dbReference type="NCBI Taxonomy" id="418240"/>
    <lineage>
        <taxon>Bacteria</taxon>
        <taxon>Bacillati</taxon>
        <taxon>Bacillota</taxon>
        <taxon>Clostridia</taxon>
        <taxon>Lachnospirales</taxon>
        <taxon>Lachnospiraceae</taxon>
        <taxon>Blautia</taxon>
    </lineage>
</organism>
<proteinExistence type="predicted"/>
<evidence type="ECO:0000313" key="1">
    <source>
        <dbReference type="EMBL" id="CUP25599.1"/>
    </source>
</evidence>
<dbReference type="Proteomes" id="UP000095712">
    <property type="component" value="Unassembled WGS sequence"/>
</dbReference>
<dbReference type="OrthoDB" id="9992250at2"/>
<accession>A0A174LVR3</accession>
<gene>
    <name evidence="1" type="ORF">ERS852523_01041</name>
</gene>
<reference evidence="1 2" key="1">
    <citation type="submission" date="2015-09" db="EMBL/GenBank/DDBJ databases">
        <authorList>
            <consortium name="Pathogen Informatics"/>
        </authorList>
    </citation>
    <scope>NUCLEOTIDE SEQUENCE [LARGE SCALE GENOMIC DNA]</scope>
    <source>
        <strain evidence="1 2">2789STDY5834911</strain>
    </source>
</reference>
<protein>
    <submittedName>
        <fullName evidence="1">Uncharacterized protein</fullName>
    </submittedName>
</protein>
<dbReference type="EMBL" id="CZAW01000008">
    <property type="protein sequence ID" value="CUP25599.1"/>
    <property type="molecule type" value="Genomic_DNA"/>
</dbReference>
<dbReference type="AlphaFoldDB" id="A0A174LVR3"/>
<sequence length="109" mass="12770">MRTVIIKVDSKEAEYIERLDYERGFTKDVLQRIIESHMDDPGVVNSETFKAYQKQGVELDAQFKMAVTELEQKYIPDTLKGHKIRWNLEYKTAELKVDILCNCEIEGIK</sequence>
<name>A0A174LVR3_9FIRM</name>